<evidence type="ECO:0000256" key="2">
    <source>
        <dbReference type="ARBA" id="ARBA00022801"/>
    </source>
</evidence>
<keyword evidence="1" id="KW-0645">Protease</keyword>
<feature type="domain" description="PDZ" evidence="3">
    <location>
        <begin position="251"/>
        <end position="317"/>
    </location>
</feature>
<dbReference type="Gene3D" id="2.30.42.10">
    <property type="match status" value="1"/>
</dbReference>
<name>F2NM41_MARHT</name>
<dbReference type="RefSeq" id="WP_013703563.1">
    <property type="nucleotide sequence ID" value="NC_015387.1"/>
</dbReference>
<keyword evidence="5" id="KW-1185">Reference proteome</keyword>
<dbReference type="OrthoDB" id="24587at2"/>
<evidence type="ECO:0000256" key="1">
    <source>
        <dbReference type="ARBA" id="ARBA00022670"/>
    </source>
</evidence>
<protein>
    <submittedName>
        <fullName evidence="4">Peptidase S1 and S6 chymotrypsin/Hap</fullName>
    </submittedName>
</protein>
<dbReference type="InterPro" id="IPR001940">
    <property type="entry name" value="Peptidase_S1C"/>
</dbReference>
<dbReference type="Pfam" id="PF13365">
    <property type="entry name" value="Trypsin_2"/>
    <property type="match status" value="1"/>
</dbReference>
<dbReference type="SUPFAM" id="SSF50156">
    <property type="entry name" value="PDZ domain-like"/>
    <property type="match status" value="1"/>
</dbReference>
<dbReference type="PRINTS" id="PR00834">
    <property type="entry name" value="PROTEASES2C"/>
</dbReference>
<dbReference type="InterPro" id="IPR001478">
    <property type="entry name" value="PDZ"/>
</dbReference>
<proteinExistence type="predicted"/>
<dbReference type="GO" id="GO:0006508">
    <property type="term" value="P:proteolysis"/>
    <property type="evidence" value="ECO:0007669"/>
    <property type="project" value="UniProtKB-KW"/>
</dbReference>
<evidence type="ECO:0000259" key="3">
    <source>
        <dbReference type="PROSITE" id="PS50106"/>
    </source>
</evidence>
<accession>F2NM41</accession>
<dbReference type="eggNOG" id="COG0265">
    <property type="taxonomic scope" value="Bacteria"/>
</dbReference>
<dbReference type="HOGENOM" id="CLU_020120_2_0_0"/>
<dbReference type="Gene3D" id="2.40.10.120">
    <property type="match status" value="1"/>
</dbReference>
<dbReference type="AlphaFoldDB" id="F2NM41"/>
<dbReference type="InterPro" id="IPR051201">
    <property type="entry name" value="Chloro_Bact_Ser_Proteases"/>
</dbReference>
<reference evidence="4 5" key="1">
    <citation type="journal article" date="2012" name="Stand. Genomic Sci.">
        <title>Complete genome sequence of the aerobic, heterotroph Marinithermus hydrothermalis type strain (T1(T)) from a deep-sea hydrothermal vent chimney.</title>
        <authorList>
            <person name="Copeland A."/>
            <person name="Gu W."/>
            <person name="Yasawong M."/>
            <person name="Lapidus A."/>
            <person name="Lucas S."/>
            <person name="Deshpande S."/>
            <person name="Pagani I."/>
            <person name="Tapia R."/>
            <person name="Cheng J.F."/>
            <person name="Goodwin L.A."/>
            <person name="Pitluck S."/>
            <person name="Liolios K."/>
            <person name="Ivanova N."/>
            <person name="Mavromatis K."/>
            <person name="Mikhailova N."/>
            <person name="Pati A."/>
            <person name="Chen A."/>
            <person name="Palaniappan K."/>
            <person name="Land M."/>
            <person name="Pan C."/>
            <person name="Brambilla E.M."/>
            <person name="Rohde M."/>
            <person name="Tindall B.J."/>
            <person name="Sikorski J."/>
            <person name="Goker M."/>
            <person name="Detter J.C."/>
            <person name="Bristow J."/>
            <person name="Eisen J.A."/>
            <person name="Markowitz V."/>
            <person name="Hugenholtz P."/>
            <person name="Kyrpides N.C."/>
            <person name="Klenk H.P."/>
            <person name="Woyke T."/>
        </authorList>
    </citation>
    <scope>NUCLEOTIDE SEQUENCE [LARGE SCALE GENOMIC DNA]</scope>
    <source>
        <strain evidence="5">DSM 14884 / JCM 11576 / T1</strain>
    </source>
</reference>
<sequence>MHASWHKRVLAFAAVVFYATISWAALTSPDELARVEVIRRAILAVVKIQGTPAFSEFAEGPVWGSGFFYSPNRVVTNFHVIDGLRNITVTLQDGRTFPAQVFAVDRGIDIALLTVLGTSAPATLTFGSAKDLVPGQTAIVIGSPFGQRNLVSVGVISGKGPFEFTAQIGNPDVGLEIAEVIYTDARVEPGNSGGPLLDGQGRVVGVVDAVLGGPSGIGGLGLAIPADLVAQSIQDLERYGVPQRGYLGATLIDLSQLDPLLLRLAGLSSDLGAMVDQIEPGSPADQAGLRGASRDRLGKLTTLGDVILAINGKPVRSRHDVIQEVARYRPGDTITLTIWRGNKKLEVTVTLIARR</sequence>
<dbReference type="GO" id="GO:0004252">
    <property type="term" value="F:serine-type endopeptidase activity"/>
    <property type="evidence" value="ECO:0007669"/>
    <property type="project" value="InterPro"/>
</dbReference>
<dbReference type="KEGG" id="mhd:Marky_0761"/>
<dbReference type="Proteomes" id="UP000007030">
    <property type="component" value="Chromosome"/>
</dbReference>
<gene>
    <name evidence="4" type="ordered locus">Marky_0761</name>
</gene>
<evidence type="ECO:0000313" key="4">
    <source>
        <dbReference type="EMBL" id="AEB11511.1"/>
    </source>
</evidence>
<dbReference type="EMBL" id="CP002630">
    <property type="protein sequence ID" value="AEB11511.1"/>
    <property type="molecule type" value="Genomic_DNA"/>
</dbReference>
<evidence type="ECO:0000313" key="5">
    <source>
        <dbReference type="Proteomes" id="UP000007030"/>
    </source>
</evidence>
<dbReference type="InterPro" id="IPR036034">
    <property type="entry name" value="PDZ_sf"/>
</dbReference>
<keyword evidence="2" id="KW-0378">Hydrolase</keyword>
<dbReference type="PANTHER" id="PTHR43343:SF3">
    <property type="entry name" value="PROTEASE DO-LIKE 8, CHLOROPLASTIC"/>
    <property type="match status" value="1"/>
</dbReference>
<dbReference type="STRING" id="869210.Marky_0761"/>
<dbReference type="Pfam" id="PF13180">
    <property type="entry name" value="PDZ_2"/>
    <property type="match status" value="1"/>
</dbReference>
<dbReference type="SUPFAM" id="SSF50494">
    <property type="entry name" value="Trypsin-like serine proteases"/>
    <property type="match status" value="1"/>
</dbReference>
<dbReference type="InterPro" id="IPR009003">
    <property type="entry name" value="Peptidase_S1_PA"/>
</dbReference>
<dbReference type="SMART" id="SM00228">
    <property type="entry name" value="PDZ"/>
    <property type="match status" value="1"/>
</dbReference>
<dbReference type="PANTHER" id="PTHR43343">
    <property type="entry name" value="PEPTIDASE S12"/>
    <property type="match status" value="1"/>
</dbReference>
<organism evidence="4 5">
    <name type="scientific">Marinithermus hydrothermalis (strain DSM 14884 / JCM 11576 / T1)</name>
    <dbReference type="NCBI Taxonomy" id="869210"/>
    <lineage>
        <taxon>Bacteria</taxon>
        <taxon>Thermotogati</taxon>
        <taxon>Deinococcota</taxon>
        <taxon>Deinococci</taxon>
        <taxon>Thermales</taxon>
        <taxon>Thermaceae</taxon>
        <taxon>Marinithermus</taxon>
    </lineage>
</organism>
<dbReference type="PROSITE" id="PS50106">
    <property type="entry name" value="PDZ"/>
    <property type="match status" value="1"/>
</dbReference>